<dbReference type="AlphaFoldDB" id="X6M588"/>
<protein>
    <submittedName>
        <fullName evidence="1">Uncharacterized protein</fullName>
    </submittedName>
</protein>
<dbReference type="EMBL" id="ASPP01024851">
    <property type="protein sequence ID" value="ETO08632.1"/>
    <property type="molecule type" value="Genomic_DNA"/>
</dbReference>
<keyword evidence="2" id="KW-1185">Reference proteome</keyword>
<proteinExistence type="predicted"/>
<name>X6M588_RETFI</name>
<organism evidence="1 2">
    <name type="scientific">Reticulomyxa filosa</name>
    <dbReference type="NCBI Taxonomy" id="46433"/>
    <lineage>
        <taxon>Eukaryota</taxon>
        <taxon>Sar</taxon>
        <taxon>Rhizaria</taxon>
        <taxon>Retaria</taxon>
        <taxon>Foraminifera</taxon>
        <taxon>Monothalamids</taxon>
        <taxon>Reticulomyxidae</taxon>
        <taxon>Reticulomyxa</taxon>
    </lineage>
</organism>
<accession>X6M588</accession>
<comment type="caution">
    <text evidence="1">The sequence shown here is derived from an EMBL/GenBank/DDBJ whole genome shotgun (WGS) entry which is preliminary data.</text>
</comment>
<dbReference type="Proteomes" id="UP000023152">
    <property type="component" value="Unassembled WGS sequence"/>
</dbReference>
<gene>
    <name evidence="1" type="ORF">RFI_28756</name>
</gene>
<evidence type="ECO:0000313" key="2">
    <source>
        <dbReference type="Proteomes" id="UP000023152"/>
    </source>
</evidence>
<evidence type="ECO:0000313" key="1">
    <source>
        <dbReference type="EMBL" id="ETO08632.1"/>
    </source>
</evidence>
<sequence length="849" mass="98920">MITDQQKSAKDQMLMVITNDVECNIPLEWDHCTKKIGSFKKVSEFEKKVKDFLAIRNYASNTEDLLEQVIIILQIEHDLFYRVADNQNANKLIVLLIHNQESYFPLIFRRKWKLVYVDHLLSTKSISSKDLTNSVADTINKQCKSNLVGCACRAFGKLHFPRSMDCLSEKKRLSDLFEKEEFKECEAIIEERLKIFLLEATRKRSIEEILRGLSFQSDKKEGPFFEKYQSIVDTLLILTFVNVLLVIYENGGFKVLPNLCFTKKKNQSIRIHQELIYLCVCTKKYFESKQRNNTEYAMLFERALCSSELVAIEAPNITTNQLVLIVIDPQLYAVRMRSKSLFPFSHCFHKWCQEQFLCNKDLADDRPTYCVTTLEQIPIGNENLKQWELVCSEKANRIYAMDLVRKYFSWSLHNCKQRRVLRDIIVAIALLSCGKISIATIEVAMHCFHSAISHYAHIIAMYFLCNTEFQYVYEDNSTNTVGQWLVDVTRCLWNSIPLTKKRFSHSGQFPLLEDVRRLELRHLGLRYLSTDEFINEEKQFTGFTQSLLKNGQCVEHILSSYNGNRNSSNEKYPLFVRDLLAIIKRVEDMPKNSEPQRMYTSLLLNLHEKNKEDTFLQVQLLRDMCIHQCVNNNTLLLHSKDAVLLNRCLEQMLLNADIDDSTINSWEQYCHDHGHDKLELVIKISKLKIELTKLIMALINIDINVSSFEQEHDAHNLIERMGALLSSSLALDDNSYKYMLHVWFLKQLHMCKGIHWIEVIFTHSKIRQAVPLFSNTVSPNTFGALDPRPAQDFYNPLLGVYGKNFMDKVYRIIQQTDTFNLDISCPMLANFLFSANLYNFSFEESQLKG</sequence>
<reference evidence="1 2" key="1">
    <citation type="journal article" date="2013" name="Curr. Biol.">
        <title>The Genome of the Foraminiferan Reticulomyxa filosa.</title>
        <authorList>
            <person name="Glockner G."/>
            <person name="Hulsmann N."/>
            <person name="Schleicher M."/>
            <person name="Noegel A.A."/>
            <person name="Eichinger L."/>
            <person name="Gallinger C."/>
            <person name="Pawlowski J."/>
            <person name="Sierra R."/>
            <person name="Euteneuer U."/>
            <person name="Pillet L."/>
            <person name="Moustafa A."/>
            <person name="Platzer M."/>
            <person name="Groth M."/>
            <person name="Szafranski K."/>
            <person name="Schliwa M."/>
        </authorList>
    </citation>
    <scope>NUCLEOTIDE SEQUENCE [LARGE SCALE GENOMIC DNA]</scope>
</reference>